<name>A0A7S5L1G6_HRSV</name>
<protein>
    <submittedName>
        <fullName evidence="1">Uncharacterized protein</fullName>
    </submittedName>
</protein>
<proteinExistence type="predicted"/>
<evidence type="ECO:0000313" key="1">
    <source>
        <dbReference type="EMBL" id="QGV11773.1"/>
    </source>
</evidence>
<accession>A0A7S5L1G6</accession>
<gene>
    <name evidence="2" type="ORF">KPOOHHKP_00006</name>
    <name evidence="1" type="ORF">NHJOMIDA_00006</name>
</gene>
<dbReference type="EMBL" id="MN536993">
    <property type="protein sequence ID" value="QGV11773.1"/>
    <property type="molecule type" value="Viral_cRNA"/>
</dbReference>
<reference evidence="1" key="1">
    <citation type="submission" date="2019-10" db="EMBL/GenBank/DDBJ databases">
        <authorList>
            <person name="Chu H."/>
            <person name="Scott E."/>
            <person name="Roychoudhury P."/>
        </authorList>
    </citation>
    <scope>NUCLEOTIDE SEQUENCE</scope>
    <source>
        <strain evidence="1">GH250098/USA/2015</strain>
        <strain evidence="2">GH450366/USA/2015</strain>
    </source>
</reference>
<sequence length="34" mass="3992">MGQIIIEGNPTNHNICQHRQVNTLDKINQWKIHP</sequence>
<dbReference type="EMBL" id="MN536997">
    <property type="protein sequence ID" value="QGV11809.1"/>
    <property type="molecule type" value="Viral_cRNA"/>
</dbReference>
<evidence type="ECO:0000313" key="2">
    <source>
        <dbReference type="EMBL" id="QGV11809.1"/>
    </source>
</evidence>
<organism evidence="1">
    <name type="scientific">Human respiratory syncytial virus</name>
    <dbReference type="NCBI Taxonomy" id="11250"/>
    <lineage>
        <taxon>Viruses</taxon>
        <taxon>Riboviria</taxon>
        <taxon>Orthornavirae</taxon>
        <taxon>Negarnaviricota</taxon>
        <taxon>Haploviricotina</taxon>
        <taxon>Monjiviricetes</taxon>
        <taxon>Mononegavirales</taxon>
        <taxon>Pneumoviridae</taxon>
        <taxon>Orthopneumovirus</taxon>
        <taxon>Orthopneumovirus hominis</taxon>
    </lineage>
</organism>
<organismHost>
    <name type="scientific">Homo sapiens</name>
    <name type="common">Human</name>
    <dbReference type="NCBI Taxonomy" id="9606"/>
</organismHost>